<comment type="caution">
    <text evidence="2">The sequence shown here is derived from an EMBL/GenBank/DDBJ whole genome shotgun (WGS) entry which is preliminary data.</text>
</comment>
<accession>A0A3D8SDE3</accession>
<reference evidence="2 3" key="1">
    <citation type="journal article" date="2018" name="IMA Fungus">
        <title>IMA Genome-F 9: Draft genome sequence of Annulohypoxylon stygium, Aspergillus mulundensis, Berkeleyomyces basicola (syn. Thielaviopsis basicola), Ceratocystis smalleyi, two Cercospora beticola strains, Coleophoma cylindrospora, Fusarium fracticaudum, Phialophora cf. hyalina, and Morchella septimelata.</title>
        <authorList>
            <person name="Wingfield B.D."/>
            <person name="Bills G.F."/>
            <person name="Dong Y."/>
            <person name="Huang W."/>
            <person name="Nel W.J."/>
            <person name="Swalarsk-Parry B.S."/>
            <person name="Vaghefi N."/>
            <person name="Wilken P.M."/>
            <person name="An Z."/>
            <person name="de Beer Z.W."/>
            <person name="De Vos L."/>
            <person name="Chen L."/>
            <person name="Duong T.A."/>
            <person name="Gao Y."/>
            <person name="Hammerbacher A."/>
            <person name="Kikkert J.R."/>
            <person name="Li Y."/>
            <person name="Li H."/>
            <person name="Li K."/>
            <person name="Li Q."/>
            <person name="Liu X."/>
            <person name="Ma X."/>
            <person name="Naidoo K."/>
            <person name="Pethybridge S.J."/>
            <person name="Sun J."/>
            <person name="Steenkamp E.T."/>
            <person name="van der Nest M.A."/>
            <person name="van Wyk S."/>
            <person name="Wingfield M.J."/>
            <person name="Xiong C."/>
            <person name="Yue Q."/>
            <person name="Zhang X."/>
        </authorList>
    </citation>
    <scope>NUCLEOTIDE SEQUENCE [LARGE SCALE GENOMIC DNA]</scope>
    <source>
        <strain evidence="2 3">DSM 5745</strain>
    </source>
</reference>
<feature type="compositionally biased region" description="Polar residues" evidence="1">
    <location>
        <begin position="69"/>
        <end position="83"/>
    </location>
</feature>
<evidence type="ECO:0000256" key="1">
    <source>
        <dbReference type="SAM" id="MobiDB-lite"/>
    </source>
</evidence>
<gene>
    <name evidence="2" type="ORF">DSM5745_04517</name>
</gene>
<dbReference type="RefSeq" id="XP_026605529.1">
    <property type="nucleotide sequence ID" value="XM_026746533.1"/>
</dbReference>
<evidence type="ECO:0000313" key="3">
    <source>
        <dbReference type="Proteomes" id="UP000256690"/>
    </source>
</evidence>
<organism evidence="2 3">
    <name type="scientific">Aspergillus mulundensis</name>
    <dbReference type="NCBI Taxonomy" id="1810919"/>
    <lineage>
        <taxon>Eukaryota</taxon>
        <taxon>Fungi</taxon>
        <taxon>Dikarya</taxon>
        <taxon>Ascomycota</taxon>
        <taxon>Pezizomycotina</taxon>
        <taxon>Eurotiomycetes</taxon>
        <taxon>Eurotiomycetidae</taxon>
        <taxon>Eurotiales</taxon>
        <taxon>Aspergillaceae</taxon>
        <taxon>Aspergillus</taxon>
        <taxon>Aspergillus subgen. Nidulantes</taxon>
    </lineage>
</organism>
<dbReference type="EMBL" id="PVWQ01000004">
    <property type="protein sequence ID" value="RDW84191.1"/>
    <property type="molecule type" value="Genomic_DNA"/>
</dbReference>
<protein>
    <submittedName>
        <fullName evidence="2">Uncharacterized protein</fullName>
    </submittedName>
</protein>
<evidence type="ECO:0000313" key="2">
    <source>
        <dbReference type="EMBL" id="RDW84191.1"/>
    </source>
</evidence>
<sequence length="83" mass="9414">MIVQIIPTRYTVSGKVLYDCLEEKFGVGKVQVIELDDGENWKIQVPRELTDDEQIEVIRKCQKKRRARTSGSAHSPTSPISPT</sequence>
<proteinExistence type="predicted"/>
<dbReference type="Proteomes" id="UP000256690">
    <property type="component" value="Unassembled WGS sequence"/>
</dbReference>
<dbReference type="GeneID" id="38114887"/>
<name>A0A3D8SDE3_9EURO</name>
<keyword evidence="3" id="KW-1185">Reference proteome</keyword>
<feature type="region of interest" description="Disordered" evidence="1">
    <location>
        <begin position="61"/>
        <end position="83"/>
    </location>
</feature>
<dbReference type="AlphaFoldDB" id="A0A3D8SDE3"/>
<dbReference type="OrthoDB" id="3783539at2759"/>